<feature type="chain" id="PRO_5026266246" description="SHOCT domain-containing protein" evidence="2">
    <location>
        <begin position="28"/>
        <end position="271"/>
    </location>
</feature>
<keyword evidence="4" id="KW-1185">Reference proteome</keyword>
<keyword evidence="1" id="KW-0472">Membrane</keyword>
<gene>
    <name evidence="3" type="ORF">R50_1480</name>
</gene>
<reference evidence="3 4" key="1">
    <citation type="submission" date="2020-02" db="EMBL/GenBank/DDBJ databases">
        <authorList>
            <person name="Hogendoorn C."/>
        </authorList>
    </citation>
    <scope>NUCLEOTIDE SEQUENCE [LARGE SCALE GENOMIC DNA]</scope>
    <source>
        <strain evidence="3">R501</strain>
    </source>
</reference>
<dbReference type="AlphaFoldDB" id="A0A6F8ZGS2"/>
<dbReference type="EMBL" id="LR778114">
    <property type="protein sequence ID" value="CAB1128986.1"/>
    <property type="molecule type" value="Genomic_DNA"/>
</dbReference>
<keyword evidence="2" id="KW-0732">Signal</keyword>
<evidence type="ECO:0000313" key="3">
    <source>
        <dbReference type="EMBL" id="CAB1128986.1"/>
    </source>
</evidence>
<sequence length="271" mass="28211">MSRRLVRLASAFLAWFLALAMPVPALAAGGHLSRLLLVLVPHGRQLAVFEDAEFSQPLAGPAVGILDGAGPVSASAPVVLRQGNQVVIGGTRPDVILRYTVPWNGRGGTLNLPFYEPADTLVVLAAPGLSVPSVLNPSLAAGGRVRLTAGSSAPVFNVFSTSGLAQGENLPIVVEAGSAALPVPAPALPPQYPVLGRALLAAALAVALGGLAWAFNWVPVTARRQEAAAAWERELADLEAAREQGVVPDGEYRVRRRALERRLATVGEDRG</sequence>
<evidence type="ECO:0000256" key="1">
    <source>
        <dbReference type="SAM" id="Phobius"/>
    </source>
</evidence>
<organism evidence="3 4">
    <name type="scientific">Candidatus Hydrogenisulfobacillus filiaventi</name>
    <dbReference type="NCBI Taxonomy" id="2707344"/>
    <lineage>
        <taxon>Bacteria</taxon>
        <taxon>Bacillati</taxon>
        <taxon>Bacillota</taxon>
        <taxon>Clostridia</taxon>
        <taxon>Eubacteriales</taxon>
        <taxon>Clostridiales Family XVII. Incertae Sedis</taxon>
        <taxon>Candidatus Hydrogenisulfobacillus</taxon>
    </lineage>
</organism>
<evidence type="ECO:0000313" key="4">
    <source>
        <dbReference type="Proteomes" id="UP000503399"/>
    </source>
</evidence>
<evidence type="ECO:0000256" key="2">
    <source>
        <dbReference type="SAM" id="SignalP"/>
    </source>
</evidence>
<keyword evidence="1" id="KW-1133">Transmembrane helix</keyword>
<feature type="transmembrane region" description="Helical" evidence="1">
    <location>
        <begin position="194"/>
        <end position="215"/>
    </location>
</feature>
<feature type="signal peptide" evidence="2">
    <location>
        <begin position="1"/>
        <end position="27"/>
    </location>
</feature>
<name>A0A6F8ZGS2_9FIRM</name>
<accession>A0A6F8ZGS2</accession>
<evidence type="ECO:0008006" key="5">
    <source>
        <dbReference type="Google" id="ProtNLM"/>
    </source>
</evidence>
<keyword evidence="1" id="KW-0812">Transmembrane</keyword>
<proteinExistence type="predicted"/>
<protein>
    <recommendedName>
        <fullName evidence="5">SHOCT domain-containing protein</fullName>
    </recommendedName>
</protein>
<dbReference type="KEGG" id="hfv:R50_1480"/>
<dbReference type="Proteomes" id="UP000503399">
    <property type="component" value="Chromosome"/>
</dbReference>